<dbReference type="Pfam" id="PF07282">
    <property type="entry name" value="Cas12f1-like_TNB"/>
    <property type="match status" value="1"/>
</dbReference>
<dbReference type="AlphaFoldDB" id="A0A6H1ZHS3"/>
<comment type="similarity">
    <text evidence="1">In the C-terminal section; belongs to the transposase 35 family.</text>
</comment>
<feature type="domain" description="Probable transposase IS891/IS1136/IS1341" evidence="7">
    <location>
        <begin position="150"/>
        <end position="256"/>
    </location>
</feature>
<feature type="compositionally biased region" description="Basic residues" evidence="6">
    <location>
        <begin position="198"/>
        <end position="210"/>
    </location>
</feature>
<dbReference type="EMBL" id="MT144676">
    <property type="protein sequence ID" value="QJH97173.1"/>
    <property type="molecule type" value="Genomic_DNA"/>
</dbReference>
<accession>A0A6H1ZHS3</accession>
<sequence length="365" mass="41634">MAGARRFVFNWALESRIDHYKIYGETLKLAELSQRLTQLKNQPETTWLKECDSQLLQQALADCDRAYKNFFAKRARFPGFKSRKDSYQSFRIPQRVKIETGQCYVPKVGWLRLRQSQAVEGTTKSATFKLDPCGHWHVTIVTEFELPDVSLPLVNPEKVVGLDLGLKDLVVTSEGERVAPPRHFRHQESKLAHAQRSLSRKGRGSNNRAKAKIKVARLHQKVSNQRRDHLHKLTTRLVGTHDGICIEDLCVKGLARTKLAKSVLDAGWGELRRQLDYKCLWNYKQLSVIDRWFPSSKLCRFCGTIHDHLKLSDREWVCECGAVHDRDFSAAHNIRLQGLRTMDAVGHTESVNACGEDVRPALAAG</sequence>
<dbReference type="PANTHER" id="PTHR30405:SF25">
    <property type="entry name" value="RNA-GUIDED DNA ENDONUCLEASE INSQ-RELATED"/>
    <property type="match status" value="1"/>
</dbReference>
<dbReference type="GO" id="GO:0003677">
    <property type="term" value="F:DNA binding"/>
    <property type="evidence" value="ECO:0007669"/>
    <property type="project" value="UniProtKB-KW"/>
</dbReference>
<dbReference type="InterPro" id="IPR051399">
    <property type="entry name" value="RNA-guided_DNA_endo/Transpos"/>
</dbReference>
<comment type="similarity">
    <text evidence="2">In the N-terminal section; belongs to the transposase 2 family.</text>
</comment>
<dbReference type="InterPro" id="IPR001959">
    <property type="entry name" value="Transposase"/>
</dbReference>
<dbReference type="GO" id="GO:0046872">
    <property type="term" value="F:metal ion binding"/>
    <property type="evidence" value="ECO:0007669"/>
    <property type="project" value="UniProtKB-KW"/>
</dbReference>
<dbReference type="PANTHER" id="PTHR30405">
    <property type="entry name" value="TRANSPOSASE"/>
    <property type="match status" value="1"/>
</dbReference>
<dbReference type="InterPro" id="IPR010095">
    <property type="entry name" value="Cas12f1-like_TNB"/>
</dbReference>
<keyword evidence="5" id="KW-0233">DNA recombination</keyword>
<keyword evidence="3" id="KW-0815">Transposition</keyword>
<protein>
    <submittedName>
        <fullName evidence="9">Putative transposase</fullName>
    </submittedName>
</protein>
<evidence type="ECO:0000313" key="9">
    <source>
        <dbReference type="EMBL" id="QJA47476.1"/>
    </source>
</evidence>
<gene>
    <name evidence="9" type="ORF">TM448A00683_0011</name>
    <name evidence="10" type="ORF">TM448B00947_0007</name>
</gene>
<name>A0A6H1ZHS3_9ZZZZ</name>
<evidence type="ECO:0000256" key="6">
    <source>
        <dbReference type="SAM" id="MobiDB-lite"/>
    </source>
</evidence>
<evidence type="ECO:0000256" key="5">
    <source>
        <dbReference type="ARBA" id="ARBA00023172"/>
    </source>
</evidence>
<dbReference type="NCBIfam" id="NF040570">
    <property type="entry name" value="guided_TnpB"/>
    <property type="match status" value="1"/>
</dbReference>
<reference evidence="9" key="1">
    <citation type="submission" date="2020-03" db="EMBL/GenBank/DDBJ databases">
        <title>The deep terrestrial virosphere.</title>
        <authorList>
            <person name="Holmfeldt K."/>
            <person name="Nilsson E."/>
            <person name="Simone D."/>
            <person name="Lopez-Fernandez M."/>
            <person name="Wu X."/>
            <person name="de Brujin I."/>
            <person name="Lundin D."/>
            <person name="Andersson A."/>
            <person name="Bertilsson S."/>
            <person name="Dopson M."/>
        </authorList>
    </citation>
    <scope>NUCLEOTIDE SEQUENCE</scope>
    <source>
        <strain evidence="9">TM448A00683</strain>
        <strain evidence="10">TM448B00947</strain>
    </source>
</reference>
<dbReference type="GO" id="GO:0032196">
    <property type="term" value="P:transposition"/>
    <property type="evidence" value="ECO:0007669"/>
    <property type="project" value="UniProtKB-KW"/>
</dbReference>
<evidence type="ECO:0000256" key="3">
    <source>
        <dbReference type="ARBA" id="ARBA00022578"/>
    </source>
</evidence>
<evidence type="ECO:0000313" key="10">
    <source>
        <dbReference type="EMBL" id="QJH97173.1"/>
    </source>
</evidence>
<evidence type="ECO:0000256" key="2">
    <source>
        <dbReference type="ARBA" id="ARBA00011044"/>
    </source>
</evidence>
<dbReference type="GO" id="GO:0006310">
    <property type="term" value="P:DNA recombination"/>
    <property type="evidence" value="ECO:0007669"/>
    <property type="project" value="UniProtKB-KW"/>
</dbReference>
<evidence type="ECO:0000259" key="7">
    <source>
        <dbReference type="Pfam" id="PF01385"/>
    </source>
</evidence>
<dbReference type="Pfam" id="PF01385">
    <property type="entry name" value="OrfB_IS605"/>
    <property type="match status" value="1"/>
</dbReference>
<feature type="region of interest" description="Disordered" evidence="6">
    <location>
        <begin position="180"/>
        <end position="210"/>
    </location>
</feature>
<evidence type="ECO:0000256" key="4">
    <source>
        <dbReference type="ARBA" id="ARBA00023125"/>
    </source>
</evidence>
<proteinExistence type="inferred from homology"/>
<dbReference type="EMBL" id="MT144044">
    <property type="protein sequence ID" value="QJA47476.1"/>
    <property type="molecule type" value="Genomic_DNA"/>
</dbReference>
<feature type="domain" description="Cas12f1-like TNB" evidence="8">
    <location>
        <begin position="268"/>
        <end position="334"/>
    </location>
</feature>
<evidence type="ECO:0000259" key="8">
    <source>
        <dbReference type="Pfam" id="PF07282"/>
    </source>
</evidence>
<evidence type="ECO:0000256" key="1">
    <source>
        <dbReference type="ARBA" id="ARBA00008761"/>
    </source>
</evidence>
<organism evidence="9">
    <name type="scientific">viral metagenome</name>
    <dbReference type="NCBI Taxonomy" id="1070528"/>
    <lineage>
        <taxon>unclassified sequences</taxon>
        <taxon>metagenomes</taxon>
        <taxon>organismal metagenomes</taxon>
    </lineage>
</organism>
<keyword evidence="4" id="KW-0238">DNA-binding</keyword>